<dbReference type="SUPFAM" id="SSF53335">
    <property type="entry name" value="S-adenosyl-L-methionine-dependent methyltransferases"/>
    <property type="match status" value="1"/>
</dbReference>
<dbReference type="InterPro" id="IPR029063">
    <property type="entry name" value="SAM-dependent_MTases_sf"/>
</dbReference>
<comment type="caution">
    <text evidence="1">The sequence shown here is derived from an EMBL/GenBank/DDBJ whole genome shotgun (WGS) entry which is preliminary data.</text>
</comment>
<dbReference type="Proteomes" id="UP000262325">
    <property type="component" value="Unassembled WGS sequence"/>
</dbReference>
<sequence>MIYNILHIENPVALLSEAFRILKPDGAMSVIHWRSDISTPRGPSLNIRPTSEQCQQWGKQAGFKYAETIDISMMAPYHYGICFYKTEK</sequence>
<proteinExistence type="predicted"/>
<name>A0A3D5Q9X8_FLESI</name>
<dbReference type="EMBL" id="DPPF01000052">
    <property type="protein sequence ID" value="HCW92518.1"/>
    <property type="molecule type" value="Genomic_DNA"/>
</dbReference>
<organism evidence="1 2">
    <name type="scientific">Flexistipes sinusarabici</name>
    <dbReference type="NCBI Taxonomy" id="2352"/>
    <lineage>
        <taxon>Bacteria</taxon>
        <taxon>Pseudomonadati</taxon>
        <taxon>Deferribacterota</taxon>
        <taxon>Deferribacteres</taxon>
        <taxon>Deferribacterales</taxon>
        <taxon>Flexistipitaceae</taxon>
        <taxon>Flexistipes</taxon>
    </lineage>
</organism>
<gene>
    <name evidence="1" type="ORF">DHM44_02435</name>
</gene>
<protein>
    <recommendedName>
        <fullName evidence="3">Methyltransferase type 11 domain-containing protein</fullName>
    </recommendedName>
</protein>
<evidence type="ECO:0008006" key="3">
    <source>
        <dbReference type="Google" id="ProtNLM"/>
    </source>
</evidence>
<reference evidence="1 2" key="1">
    <citation type="journal article" date="2018" name="Nat. Biotechnol.">
        <title>A standardized bacterial taxonomy based on genome phylogeny substantially revises the tree of life.</title>
        <authorList>
            <person name="Parks D.H."/>
            <person name="Chuvochina M."/>
            <person name="Waite D.W."/>
            <person name="Rinke C."/>
            <person name="Skarshewski A."/>
            <person name="Chaumeil P.A."/>
            <person name="Hugenholtz P."/>
        </authorList>
    </citation>
    <scope>NUCLEOTIDE SEQUENCE [LARGE SCALE GENOMIC DNA]</scope>
    <source>
        <strain evidence="1">UBA8672</strain>
    </source>
</reference>
<dbReference type="AlphaFoldDB" id="A0A3D5Q9X8"/>
<accession>A0A3D5Q9X8</accession>
<evidence type="ECO:0000313" key="2">
    <source>
        <dbReference type="Proteomes" id="UP000262325"/>
    </source>
</evidence>
<dbReference type="Gene3D" id="3.40.50.150">
    <property type="entry name" value="Vaccinia Virus protein VP39"/>
    <property type="match status" value="1"/>
</dbReference>
<evidence type="ECO:0000313" key="1">
    <source>
        <dbReference type="EMBL" id="HCW92518.1"/>
    </source>
</evidence>